<dbReference type="InParanoid" id="A0A2J6SQW5"/>
<proteinExistence type="predicted"/>
<accession>A0A2J6SQW5</accession>
<dbReference type="Proteomes" id="UP000235371">
    <property type="component" value="Unassembled WGS sequence"/>
</dbReference>
<dbReference type="OrthoDB" id="426718at2759"/>
<evidence type="ECO:0000256" key="1">
    <source>
        <dbReference type="SAM" id="SignalP"/>
    </source>
</evidence>
<reference evidence="2 3" key="1">
    <citation type="submission" date="2016-04" db="EMBL/GenBank/DDBJ databases">
        <title>A degradative enzymes factory behind the ericoid mycorrhizal symbiosis.</title>
        <authorList>
            <consortium name="DOE Joint Genome Institute"/>
            <person name="Martino E."/>
            <person name="Morin E."/>
            <person name="Grelet G."/>
            <person name="Kuo A."/>
            <person name="Kohler A."/>
            <person name="Daghino S."/>
            <person name="Barry K."/>
            <person name="Choi C."/>
            <person name="Cichocki N."/>
            <person name="Clum A."/>
            <person name="Copeland A."/>
            <person name="Hainaut M."/>
            <person name="Haridas S."/>
            <person name="Labutti K."/>
            <person name="Lindquist E."/>
            <person name="Lipzen A."/>
            <person name="Khouja H.-R."/>
            <person name="Murat C."/>
            <person name="Ohm R."/>
            <person name="Olson A."/>
            <person name="Spatafora J."/>
            <person name="Veneault-Fourrey C."/>
            <person name="Henrissat B."/>
            <person name="Grigoriev I."/>
            <person name="Martin F."/>
            <person name="Perotto S."/>
        </authorList>
    </citation>
    <scope>NUCLEOTIDE SEQUENCE [LARGE SCALE GENOMIC DNA]</scope>
    <source>
        <strain evidence="2 3">E</strain>
    </source>
</reference>
<keyword evidence="3" id="KW-1185">Reference proteome</keyword>
<gene>
    <name evidence="2" type="ORF">K444DRAFT_647165</name>
</gene>
<dbReference type="GeneID" id="36593375"/>
<dbReference type="InterPro" id="IPR021838">
    <property type="entry name" value="DUF3431"/>
</dbReference>
<dbReference type="Pfam" id="PF11913">
    <property type="entry name" value="DUF3431"/>
    <property type="match status" value="1"/>
</dbReference>
<name>A0A2J6SQW5_9HELO</name>
<dbReference type="PANTHER" id="PTHR37490:SF3">
    <property type="entry name" value="DUF3431 DOMAIN CONTAINING PROTEIN"/>
    <property type="match status" value="1"/>
</dbReference>
<dbReference type="EMBL" id="KZ613895">
    <property type="protein sequence ID" value="PMD53168.1"/>
    <property type="molecule type" value="Genomic_DNA"/>
</dbReference>
<dbReference type="STRING" id="1095630.A0A2J6SQW5"/>
<evidence type="ECO:0000313" key="3">
    <source>
        <dbReference type="Proteomes" id="UP000235371"/>
    </source>
</evidence>
<organism evidence="2 3">
    <name type="scientific">Hyaloscypha bicolor E</name>
    <dbReference type="NCBI Taxonomy" id="1095630"/>
    <lineage>
        <taxon>Eukaryota</taxon>
        <taxon>Fungi</taxon>
        <taxon>Dikarya</taxon>
        <taxon>Ascomycota</taxon>
        <taxon>Pezizomycotina</taxon>
        <taxon>Leotiomycetes</taxon>
        <taxon>Helotiales</taxon>
        <taxon>Hyaloscyphaceae</taxon>
        <taxon>Hyaloscypha</taxon>
        <taxon>Hyaloscypha bicolor</taxon>
    </lineage>
</organism>
<feature type="chain" id="PRO_5014359936" evidence="1">
    <location>
        <begin position="28"/>
        <end position="358"/>
    </location>
</feature>
<dbReference type="RefSeq" id="XP_024730072.1">
    <property type="nucleotide sequence ID" value="XM_024885298.1"/>
</dbReference>
<feature type="signal peptide" evidence="1">
    <location>
        <begin position="1"/>
        <end position="27"/>
    </location>
</feature>
<dbReference type="PANTHER" id="PTHR37490">
    <property type="entry name" value="EXPRESSED PROTEIN"/>
    <property type="match status" value="1"/>
</dbReference>
<sequence length="358" mass="39849">MARSLPRSLMNFGLFSALLFLIIYLNGPDSKTKTFAWNEIRYKPSSATLPESRGICHGLSSSSKPALVVSRVAADGDPKWLDPLSKLSHFCVYTVDAPVQDYKYLQVPARRGHEAMAYLTFIIDNYDHIPSAGAVFVHGARFQWHNDEPQYDNVALLSRLNVSRALESSGYHNLRCDWSLSTCPSSVPPQGSFETSSQAQLVPWDDRAVSDAGLPKALAALFGAEDAIGVRPGPADAVRSQCCAQFVVSRESIMRHSREEYAALRQWLLEDKRGDLVLGRIMSYVWHILFIKQGKVRAGNEGIDLELLNKQACPSAAQCYCRLYGRCGLERCIASSCYGQYQLPQDLKLPKDWAETHG</sequence>
<keyword evidence="1" id="KW-0732">Signal</keyword>
<evidence type="ECO:0000313" key="2">
    <source>
        <dbReference type="EMBL" id="PMD53168.1"/>
    </source>
</evidence>
<dbReference type="AlphaFoldDB" id="A0A2J6SQW5"/>
<protein>
    <submittedName>
        <fullName evidence="2">Uncharacterized protein</fullName>
    </submittedName>
</protein>